<evidence type="ECO:0000313" key="1">
    <source>
        <dbReference type="EMBL" id="AUR51402.1"/>
    </source>
</evidence>
<proteinExistence type="predicted"/>
<dbReference type="PANTHER" id="PTHR40470">
    <property type="entry name" value="PHYTANOYL-COA DIOXYGENASE FAMILY PROTEIN (AFU_ORTHOLOGUE AFUA_2G15850)"/>
    <property type="match status" value="1"/>
</dbReference>
<dbReference type="Proteomes" id="UP000236655">
    <property type="component" value="Chromosome"/>
</dbReference>
<dbReference type="RefSeq" id="WP_102950702.1">
    <property type="nucleotide sequence ID" value="NZ_CP024847.1"/>
</dbReference>
<dbReference type="AlphaFoldDB" id="A0A2I7N4K7"/>
<dbReference type="EMBL" id="CP024847">
    <property type="protein sequence ID" value="AUR51402.1"/>
    <property type="molecule type" value="Genomic_DNA"/>
</dbReference>
<sequence>MLSKSEIKQYQESGFVIKEVLSDLELEYYKDQINNSHLAKLVKVSNKMINAQFLQPRNAILGLQQIICNKKIHNVCTDLLSGGTAVLDGASVLCGRVGVDYRQGWHRDILPIPYRQINTGWFTRNHFHNNVQASIALLPDSCLWLVKGSHKRNFTKTEAEAFAGSLKIAPISDTDLPDSLQIRLKPGEAVFYNNYTIHRNYTEALAAERMTIQLGYHSDLFAPTAHFGVINYHEFTDDYLKSLFPGVRKQLMKHIVERNKYPESEQHHQQYQDFIMHAFRV</sequence>
<reference evidence="2" key="1">
    <citation type="submission" date="2017-11" db="EMBL/GenBank/DDBJ databases">
        <authorList>
            <person name="Chan K.G."/>
            <person name="Lee L.S."/>
        </authorList>
    </citation>
    <scope>NUCLEOTIDE SEQUENCE [LARGE SCALE GENOMIC DNA]</scope>
    <source>
        <strain evidence="2">DSM 100970</strain>
    </source>
</reference>
<organism evidence="1 2">
    <name type="scientific">Aquella oligotrophica</name>
    <dbReference type="NCBI Taxonomy" id="2067065"/>
    <lineage>
        <taxon>Bacteria</taxon>
        <taxon>Pseudomonadati</taxon>
        <taxon>Pseudomonadota</taxon>
        <taxon>Betaproteobacteria</taxon>
        <taxon>Neisseriales</taxon>
        <taxon>Neisseriaceae</taxon>
        <taxon>Aquella</taxon>
    </lineage>
</organism>
<evidence type="ECO:0000313" key="2">
    <source>
        <dbReference type="Proteomes" id="UP000236655"/>
    </source>
</evidence>
<name>A0A2I7N4K7_9NEIS</name>
<accession>A0A2I7N4K7</accession>
<dbReference type="KEGG" id="nba:CUN60_03515"/>
<dbReference type="OrthoDB" id="9791262at2"/>
<gene>
    <name evidence="1" type="ORF">CUN60_03515</name>
</gene>
<dbReference type="Gene3D" id="2.60.120.620">
    <property type="entry name" value="q2cbj1_9rhob like domain"/>
    <property type="match status" value="1"/>
</dbReference>
<dbReference type="SUPFAM" id="SSF51197">
    <property type="entry name" value="Clavaminate synthase-like"/>
    <property type="match status" value="1"/>
</dbReference>
<dbReference type="PANTHER" id="PTHR40470:SF1">
    <property type="entry name" value="PHYTANOYL-COA DIOXYGENASE FAMILY PROTEIN (AFU_ORTHOLOGUE AFUA_2G15850)"/>
    <property type="match status" value="1"/>
</dbReference>
<evidence type="ECO:0008006" key="3">
    <source>
        <dbReference type="Google" id="ProtNLM"/>
    </source>
</evidence>
<keyword evidence="2" id="KW-1185">Reference proteome</keyword>
<protein>
    <recommendedName>
        <fullName evidence="3">Phytanoyl-CoA dioxygenase family protein</fullName>
    </recommendedName>
</protein>